<feature type="domain" description="PI3K/PI4K catalytic" evidence="18">
    <location>
        <begin position="2705"/>
        <end position="3027"/>
    </location>
</feature>
<evidence type="ECO:0000256" key="11">
    <source>
        <dbReference type="ARBA" id="ARBA00022840"/>
    </source>
</evidence>
<dbReference type="GO" id="GO:0004674">
    <property type="term" value="F:protein serine/threonine kinase activity"/>
    <property type="evidence" value="ECO:0007669"/>
    <property type="project" value="UniProtKB-KW"/>
</dbReference>
<keyword evidence="22" id="KW-1185">Reference proteome</keyword>
<evidence type="ECO:0000259" key="18">
    <source>
        <dbReference type="PROSITE" id="PS50290"/>
    </source>
</evidence>
<dbReference type="SUPFAM" id="SSF56112">
    <property type="entry name" value="Protein kinase-like (PK-like)"/>
    <property type="match status" value="1"/>
</dbReference>
<evidence type="ECO:0000256" key="15">
    <source>
        <dbReference type="ARBA" id="ARBA00048679"/>
    </source>
</evidence>
<organism evidence="21 22">
    <name type="scientific">Daedalea quercina L-15889</name>
    <dbReference type="NCBI Taxonomy" id="1314783"/>
    <lineage>
        <taxon>Eukaryota</taxon>
        <taxon>Fungi</taxon>
        <taxon>Dikarya</taxon>
        <taxon>Basidiomycota</taxon>
        <taxon>Agaricomycotina</taxon>
        <taxon>Agaricomycetes</taxon>
        <taxon>Polyporales</taxon>
        <taxon>Fomitopsis</taxon>
    </lineage>
</organism>
<dbReference type="PROSITE" id="PS50290">
    <property type="entry name" value="PI3_4_KINASE_3"/>
    <property type="match status" value="1"/>
</dbReference>
<dbReference type="Pfam" id="PF02260">
    <property type="entry name" value="FATC"/>
    <property type="match status" value="1"/>
</dbReference>
<evidence type="ECO:0000256" key="13">
    <source>
        <dbReference type="ARBA" id="ARBA00025079"/>
    </source>
</evidence>
<dbReference type="GO" id="GO:0000781">
    <property type="term" value="C:chromosome, telomeric region"/>
    <property type="evidence" value="ECO:0007669"/>
    <property type="project" value="UniProtKB-SubCell"/>
</dbReference>
<comment type="subcellular location">
    <subcellularLocation>
        <location evidence="16">Chromosome</location>
        <location evidence="16">Telomere</location>
    </subcellularLocation>
    <subcellularLocation>
        <location evidence="1 16">Nucleus</location>
    </subcellularLocation>
</comment>
<dbReference type="GO" id="GO:0006325">
    <property type="term" value="P:chromatin organization"/>
    <property type="evidence" value="ECO:0007669"/>
    <property type="project" value="UniProtKB-KW"/>
</dbReference>
<evidence type="ECO:0000256" key="7">
    <source>
        <dbReference type="ARBA" id="ARBA00022679"/>
    </source>
</evidence>
<feature type="region of interest" description="Disordered" evidence="17">
    <location>
        <begin position="192"/>
        <end position="218"/>
    </location>
</feature>
<dbReference type="PANTHER" id="PTHR37079:SF4">
    <property type="entry name" value="SERINE_THREONINE-PROTEIN KINASE ATM"/>
    <property type="match status" value="1"/>
</dbReference>
<dbReference type="InterPro" id="IPR003151">
    <property type="entry name" value="PIK-rel_kinase_FAT"/>
</dbReference>
<dbReference type="SUPFAM" id="SSF48371">
    <property type="entry name" value="ARM repeat"/>
    <property type="match status" value="1"/>
</dbReference>
<dbReference type="Pfam" id="PF02259">
    <property type="entry name" value="FAT"/>
    <property type="match status" value="1"/>
</dbReference>
<feature type="region of interest" description="Disordered" evidence="17">
    <location>
        <begin position="731"/>
        <end position="754"/>
    </location>
</feature>
<evidence type="ECO:0000313" key="22">
    <source>
        <dbReference type="Proteomes" id="UP000076727"/>
    </source>
</evidence>
<evidence type="ECO:0000256" key="6">
    <source>
        <dbReference type="ARBA" id="ARBA00022527"/>
    </source>
</evidence>
<feature type="domain" description="FATC" evidence="20">
    <location>
        <begin position="3032"/>
        <end position="3082"/>
    </location>
</feature>
<evidence type="ECO:0000256" key="14">
    <source>
        <dbReference type="ARBA" id="ARBA00047899"/>
    </source>
</evidence>
<dbReference type="Pfam" id="PF11640">
    <property type="entry name" value="TAN"/>
    <property type="match status" value="1"/>
</dbReference>
<keyword evidence="16" id="KW-0158">Chromosome</keyword>
<dbReference type="Pfam" id="PF00454">
    <property type="entry name" value="PI3_PI4_kinase"/>
    <property type="match status" value="1"/>
</dbReference>
<dbReference type="GO" id="GO:0106310">
    <property type="term" value="F:protein serine kinase activity"/>
    <property type="evidence" value="ECO:0007669"/>
    <property type="project" value="RHEA"/>
</dbReference>
<dbReference type="InterPro" id="IPR011009">
    <property type="entry name" value="Kinase-like_dom_sf"/>
</dbReference>
<dbReference type="SMART" id="SM01342">
    <property type="entry name" value="TAN"/>
    <property type="match status" value="1"/>
</dbReference>
<evidence type="ECO:0000256" key="3">
    <source>
        <dbReference type="ARBA" id="ARBA00011370"/>
    </source>
</evidence>
<keyword evidence="16" id="KW-0156">Chromatin regulator</keyword>
<gene>
    <name evidence="21" type="ORF">DAEQUDRAFT_677538</name>
</gene>
<name>A0A165LZG0_9APHY</name>
<dbReference type="InterPro" id="IPR056802">
    <property type="entry name" value="ATR-like_M-HEAT"/>
</dbReference>
<evidence type="ECO:0000256" key="16">
    <source>
        <dbReference type="RuleBase" id="RU365027"/>
    </source>
</evidence>
<dbReference type="InterPro" id="IPR036940">
    <property type="entry name" value="PI3/4_kinase_cat_sf"/>
</dbReference>
<comment type="function">
    <text evidence="13 16">Serine/threonine protein kinase which activates checkpoint signaling upon genotoxic stresses such as ionizing radiation (IR), ultraviolet light (UV), or DNA replication stalling, thereby acting as a DNA damage sensor. Recognizes the substrate consensus sequence [ST]-Q. Phosphorylates histone H2A to form H2AS128ph (gamma-H2A) at sites of DNA damage, involved in the regulation of DNA damage response mechanism. Required for the control of telomere length and genome stability.</text>
</comment>
<comment type="catalytic activity">
    <reaction evidence="14 16">
        <text>L-threonyl-[protein] + ATP = O-phospho-L-threonyl-[protein] + ADP + H(+)</text>
        <dbReference type="Rhea" id="RHEA:46608"/>
        <dbReference type="Rhea" id="RHEA-COMP:11060"/>
        <dbReference type="Rhea" id="RHEA-COMP:11605"/>
        <dbReference type="ChEBI" id="CHEBI:15378"/>
        <dbReference type="ChEBI" id="CHEBI:30013"/>
        <dbReference type="ChEBI" id="CHEBI:30616"/>
        <dbReference type="ChEBI" id="CHEBI:61977"/>
        <dbReference type="ChEBI" id="CHEBI:456216"/>
        <dbReference type="EC" id="2.7.11.1"/>
    </reaction>
</comment>
<keyword evidence="8 16" id="KW-0547">Nucleotide-binding</keyword>
<comment type="subunit">
    <text evidence="3">Associates with DNA double-strand breaks.</text>
</comment>
<keyword evidence="7 16" id="KW-0808">Transferase</keyword>
<evidence type="ECO:0000313" key="21">
    <source>
        <dbReference type="EMBL" id="KZT65045.1"/>
    </source>
</evidence>
<keyword evidence="12 16" id="KW-0539">Nucleus</keyword>
<dbReference type="PROSITE" id="PS00916">
    <property type="entry name" value="PI3_4_KINASE_2"/>
    <property type="match status" value="1"/>
</dbReference>
<evidence type="ECO:0000256" key="17">
    <source>
        <dbReference type="SAM" id="MobiDB-lite"/>
    </source>
</evidence>
<evidence type="ECO:0000256" key="2">
    <source>
        <dbReference type="ARBA" id="ARBA00010769"/>
    </source>
</evidence>
<dbReference type="GO" id="GO:0006281">
    <property type="term" value="P:DNA repair"/>
    <property type="evidence" value="ECO:0007669"/>
    <property type="project" value="InterPro"/>
</dbReference>
<dbReference type="InterPro" id="IPR038980">
    <property type="entry name" value="ATM_plant"/>
</dbReference>
<dbReference type="InterPro" id="IPR003152">
    <property type="entry name" value="FATC_dom"/>
</dbReference>
<dbReference type="InterPro" id="IPR018936">
    <property type="entry name" value="PI3/4_kinase_CS"/>
</dbReference>
<dbReference type="PROSITE" id="PS51190">
    <property type="entry name" value="FATC"/>
    <property type="match status" value="1"/>
</dbReference>
<feature type="compositionally biased region" description="Polar residues" evidence="17">
    <location>
        <begin position="737"/>
        <end position="748"/>
    </location>
</feature>
<dbReference type="CDD" id="cd05171">
    <property type="entry name" value="PIKKc_ATM"/>
    <property type="match status" value="1"/>
</dbReference>
<dbReference type="Proteomes" id="UP000076727">
    <property type="component" value="Unassembled WGS sequence"/>
</dbReference>
<dbReference type="InterPro" id="IPR021668">
    <property type="entry name" value="TAN"/>
</dbReference>
<feature type="domain" description="FAT" evidence="19">
    <location>
        <begin position="1982"/>
        <end position="2592"/>
    </location>
</feature>
<evidence type="ECO:0000256" key="5">
    <source>
        <dbReference type="ARBA" id="ARBA00014619"/>
    </source>
</evidence>
<keyword evidence="9 16" id="KW-0227">DNA damage</keyword>
<proteinExistence type="inferred from homology"/>
<comment type="similarity">
    <text evidence="2 16">Belongs to the PI3/PI4-kinase family. ATM subfamily.</text>
</comment>
<evidence type="ECO:0000259" key="19">
    <source>
        <dbReference type="PROSITE" id="PS51189"/>
    </source>
</evidence>
<dbReference type="GO" id="GO:0005634">
    <property type="term" value="C:nucleus"/>
    <property type="evidence" value="ECO:0007669"/>
    <property type="project" value="UniProtKB-SubCell"/>
</dbReference>
<accession>A0A165LZG0</accession>
<keyword evidence="16" id="KW-0779">Telomere</keyword>
<dbReference type="Gene3D" id="3.30.1010.10">
    <property type="entry name" value="Phosphatidylinositol 3-kinase Catalytic Subunit, Chain A, domain 4"/>
    <property type="match status" value="1"/>
</dbReference>
<evidence type="ECO:0000256" key="10">
    <source>
        <dbReference type="ARBA" id="ARBA00022777"/>
    </source>
</evidence>
<dbReference type="Gene3D" id="1.10.1070.11">
    <property type="entry name" value="Phosphatidylinositol 3-/4-kinase, catalytic domain"/>
    <property type="match status" value="1"/>
</dbReference>
<dbReference type="EC" id="2.7.11.1" evidence="4 16"/>
<dbReference type="PANTHER" id="PTHR37079">
    <property type="entry name" value="SERINE/THREONINE-PROTEIN KINASE ATM"/>
    <property type="match status" value="1"/>
</dbReference>
<dbReference type="PROSITE" id="PS51189">
    <property type="entry name" value="FAT"/>
    <property type="match status" value="1"/>
</dbReference>
<dbReference type="STRING" id="1314783.A0A165LZG0"/>
<dbReference type="Pfam" id="PF25030">
    <property type="entry name" value="M-HEAT_ATR"/>
    <property type="match status" value="1"/>
</dbReference>
<evidence type="ECO:0000256" key="8">
    <source>
        <dbReference type="ARBA" id="ARBA00022741"/>
    </source>
</evidence>
<keyword evidence="10 16" id="KW-0418">Kinase</keyword>
<evidence type="ECO:0000256" key="1">
    <source>
        <dbReference type="ARBA" id="ARBA00004123"/>
    </source>
</evidence>
<reference evidence="21 22" key="1">
    <citation type="journal article" date="2016" name="Mol. Biol. Evol.">
        <title>Comparative Genomics of Early-Diverging Mushroom-Forming Fungi Provides Insights into the Origins of Lignocellulose Decay Capabilities.</title>
        <authorList>
            <person name="Nagy L.G."/>
            <person name="Riley R."/>
            <person name="Tritt A."/>
            <person name="Adam C."/>
            <person name="Daum C."/>
            <person name="Floudas D."/>
            <person name="Sun H."/>
            <person name="Yadav J.S."/>
            <person name="Pangilinan J."/>
            <person name="Larsson K.H."/>
            <person name="Matsuura K."/>
            <person name="Barry K."/>
            <person name="Labutti K."/>
            <person name="Kuo R."/>
            <person name="Ohm R.A."/>
            <person name="Bhattacharya S.S."/>
            <person name="Shirouzu T."/>
            <person name="Yoshinaga Y."/>
            <person name="Martin F.M."/>
            <person name="Grigoriev I.V."/>
            <person name="Hibbett D.S."/>
        </authorList>
    </citation>
    <scope>NUCLEOTIDE SEQUENCE [LARGE SCALE GENOMIC DNA]</scope>
    <source>
        <strain evidence="21 22">L-15889</strain>
    </source>
</reference>
<dbReference type="GO" id="GO:0035556">
    <property type="term" value="P:intracellular signal transduction"/>
    <property type="evidence" value="ECO:0007669"/>
    <property type="project" value="UniProtKB-ARBA"/>
</dbReference>
<dbReference type="InterPro" id="IPR016024">
    <property type="entry name" value="ARM-type_fold"/>
</dbReference>
<evidence type="ECO:0000256" key="12">
    <source>
        <dbReference type="ARBA" id="ARBA00023242"/>
    </source>
</evidence>
<dbReference type="SMART" id="SM01343">
    <property type="entry name" value="FATC"/>
    <property type="match status" value="1"/>
</dbReference>
<dbReference type="InterPro" id="IPR014009">
    <property type="entry name" value="PIK_FAT"/>
</dbReference>
<evidence type="ECO:0000256" key="4">
    <source>
        <dbReference type="ARBA" id="ARBA00012513"/>
    </source>
</evidence>
<comment type="catalytic activity">
    <reaction evidence="15">
        <text>L-seryl-[protein] + ATP = O-phospho-L-seryl-[protein] + ADP + H(+)</text>
        <dbReference type="Rhea" id="RHEA:17989"/>
        <dbReference type="Rhea" id="RHEA-COMP:9863"/>
        <dbReference type="Rhea" id="RHEA-COMP:11604"/>
        <dbReference type="ChEBI" id="CHEBI:15378"/>
        <dbReference type="ChEBI" id="CHEBI:29999"/>
        <dbReference type="ChEBI" id="CHEBI:30616"/>
        <dbReference type="ChEBI" id="CHEBI:83421"/>
        <dbReference type="ChEBI" id="CHEBI:456216"/>
        <dbReference type="EC" id="2.7.11.1"/>
    </reaction>
</comment>
<dbReference type="OrthoDB" id="381190at2759"/>
<dbReference type="SMART" id="SM00146">
    <property type="entry name" value="PI3Kc"/>
    <property type="match status" value="1"/>
</dbReference>
<keyword evidence="6 16" id="KW-0723">Serine/threonine-protein kinase</keyword>
<dbReference type="EMBL" id="KV429113">
    <property type="protein sequence ID" value="KZT65045.1"/>
    <property type="molecule type" value="Genomic_DNA"/>
</dbReference>
<evidence type="ECO:0000256" key="9">
    <source>
        <dbReference type="ARBA" id="ARBA00022763"/>
    </source>
</evidence>
<dbReference type="GO" id="GO:0005524">
    <property type="term" value="F:ATP binding"/>
    <property type="evidence" value="ECO:0007669"/>
    <property type="project" value="UniProtKB-KW"/>
</dbReference>
<sequence length="3082" mass="345549">MSATIKNVLDLLRSEKVKDRQEGIAALHTVFAHESAILKVDAQCDGKAWIVIFQALFNAVVKEKEAYAKKGDASSPAVKRRLADAASAVRWLVERSVKRMNSKVVKAVFAHFEKYIIYRGELFIPVALQYVKAIRCILSYVPHLEHLAEEKWITFVEMSLNVILGDRVKKSLGEEEDTFAEEREDIVLAESGMEDSGEDSALSIPGPSSPRKRRLPSATQIRRTPFSASPAPSTHPVTQEQVEFMSLLVLLLQSSSAPLLSPQHPYLPSALFNRLARILQTYPGDSSLHHDYLLALSAALSHVALNDSATVTAFAYETWDALLSMWGTKNQRMKQDLVLVLQTLFPYFTVEPVDEMTIVNADYADGVAKLLHLLSGEADSRWGVDGLSLDRLRLAVRQLGVDGDSPQPFVGSTFQYGWQFDPGQALAWTILELQADCTAKLYKLTESVHSMDSSSSRRPGKRVKLENPIKSQLDLISRSSVSSIRSYHLQGLLFFIDRHWSTLHEELQQQVISVLLQFVSFEDGSVQSWTLLCLAAIAQTVGSSIKSSSVPGTRSEPPQSATWDAIFAHAMRRSTTASVSRAACHVASVFMLHSKELLTSQRLIAEVEALCKDLDVQGPVFPYDSVCAFLDLALRIASQDARLYRMQMEEKVLTWFLDTWRVETAPKTKLLPHTMADLLMLLESICSLSNKSHLICGMPLSDTPVVQAANHHCYTAVIRNFTLQARLPPWHRPEPASDSSSLSGQNSEGGRCVDLDDLVEPRGRERRISTFLLKIMEEVCTVWESGRDVSGFVTAEKIRSYLDTAFMVLSFEATLVVNGVRPTRRVIQAACRLIQVLFPHVSEKRWTSEERLLMLGSLEPLILVQQASAQEPIESLASPGPYTGIRREVLRGLGINAMGAPDRHRNMHRLFQRTIFRSVDVQDTFNDILDSLRSILRLASGVPGSDGLDSQAMDVDVEDDFGQLRTAQDVGSSSASSRGGTAFIDMHGVETCMAALAVIPILQSTSVEPTRDRDLANLVIGSDESRFLEMAYSYFTIVRAGSLTISGSTMKQFLAMFDDLWPQYDYARNDRLHRLSLHFLHSTMAYWMDPATPGDICDSVRHLWSRLAAKLLAGKMTSWRTRDAVILFLDASLAYDPQEQFWTCRLENTEDPASKPGSGQDGNEKGGLPFPLPAYILPKFGADDDIRTRFRAAAATARMFSRAYKLGQSLQQLYNEVRPYLTIDYTAFEKMLTRIICLADMMVVSSAVRRGAYWHLLEGCLFEPMYASYAEAALTSVSERLGLSGLAELFEHYASQTASSICASQKDFLNFPHRLLGFKERRQCAEVAFHAFTPANLLTVCAKDPSHGNHLFRSHCKAIHKPPADGLKECFPEIVGYGIVIAIGKSIGVGEDIPHDLEAQLRDIVRDIEQPSFDIYLHRAADVIAATIVRTLGDQDVSRDGMIYKGIRLAGFDEESITVLDQLVQLRHEAGFHFHEPNFPFYSTEVVLKALRWFSAWVPEAESPAVTYHVLHQLFADMERCPFINEQMRLLNGICVWVATRSRHFEDSTLLRTLMNMTSTIIAQMDMARAAQSILQWGFGVYRRATKGSNHLSDLLVRLGSTAQDYQQASSDGNSVTLGQDLARWTEATMQILAERTALQSHITRAMASWPFDTSSPTLLELRDSLSLHEISRILSDPPVTTNKFRLARRIHDLAVGQQNSNAYAANSHFWRLKQCIPSYDRLHDEDIDAFVLLLIHNGGVIRSPERTGTEVATQTVRERHRQFSSSVDQADADHAAMHAIVLSLLEMLDASSAAQIHIAYRTLRCVMSVRTFENSASQALYRDYAGDLLHLRAHPVVFTEDVSEGLPQLLAGTPLLQASRDFPTWISNLTTSLCGALATEDRFYAALGLSIGFSTAFAENIMPVLVHALLCFERSSGHANGGEALRLALSAHFDAVLRHEDADVRCLHAIIDTVLHLRHFHPPGVGDALAYDSWLQMDYRLLGKESIKCDAYTTALLFLELAAEGEAEEVSNGDTAEDTLFDVYSRIDEPDGFYGIRASNLSDFLIKRLHHEKQWDSAFRYHGAALAAHPSDSTHAQGIVRSLHAFGFDRLAMTALGSISSPSQAQDNSQSDMMYELGWRTGIWDLPECRAGQYPGASMYMSLRAVHRERDSSRVDAIIRRSLFQELTQLHSEGNENLTGIRHIAQNLMCLRQIRWWRNELLPLLTKRTRGQPHDCVWDTFSTIDGIESFDDAESVMATRISLIHARRQKEERDQIGDLLSPLGKSLIELERNCLLRLSQAARKANKPQAALNAVTRAQALGQHATPQVAEEFANVLWHMKEPRMSASLLKDTLSRINSGDPNGTQENKVRTATVLARLGTWSAQASLDKPDAIVEQFFHPATQLLSDATATSNAAEYASVFHQYAIFTDHQYHSVVNSPDVLRWRVYMDRKTEEVKFRKEQMQRVPPNTQQYRGHEHALSKAKKELGHDQARFKEYMDARDRFLTLAMTSYSQCLAHSEEYDNESIIRLCSLWMANFDRTDTSVNFEAALQRVASHKFIFLAHQLTARLSKPASSRTTLPSQSILHTLLTRMCREHPFHSLYQVFCLISEQSSSRSAAGRRQSGRLEGASSQAERAAAASTLFDQLKTDVQVQGRIHVVEQLWRASLQWAMYPKDKVPARGSHHIPEEMAIRKIRSLRVPVVTAHTPVDPTCQYNDCAWVNHFEATYTVAGGLNRPKITICVAEDGTQYKQLYKGGDDLRQDAVMEQVFELVNIILCRDRETRRRDLAVRGYKVVPLASQAGVLEFVSDTTPLATWLIRAHQRYRPGDIRPYDAQEQLSTKQKKCDNDRGEMLALFLKLRQRFRPVMRHYFTERHKDPMAWFTMRLKYSRSVATTSIVGHILGLGDRHISNILLDNNTGEVIHIDLGIAFDQGKMLQVPERVPFRLTADVVDGLGTSGTQGVFQRCAEETLRVLRDESEVILTVLEVFKYDPLHSWVASEVKMKRVQGIDNDATLTGEAVRLMIGIDMASGTADEAADRALSAVRRRLDKTLSVEFTVNELVAEATDPVNLAQMFCGECAFRARSCHPLKSRFIGWSPHL</sequence>
<keyword evidence="11 16" id="KW-0067">ATP-binding</keyword>
<protein>
    <recommendedName>
        <fullName evidence="5 16">Serine/threonine-protein kinase Tel1</fullName>
        <ecNumber evidence="4 16">2.7.11.1</ecNumber>
    </recommendedName>
</protein>
<dbReference type="InterPro" id="IPR044107">
    <property type="entry name" value="PIKKc_ATM"/>
</dbReference>
<evidence type="ECO:0000259" key="20">
    <source>
        <dbReference type="PROSITE" id="PS51190"/>
    </source>
</evidence>
<dbReference type="InterPro" id="IPR000403">
    <property type="entry name" value="PI3/4_kinase_cat_dom"/>
</dbReference>